<dbReference type="eggNOG" id="COG2226">
    <property type="taxonomic scope" value="Bacteria"/>
</dbReference>
<reference evidence="2 3" key="1">
    <citation type="journal article" date="2013" name="Genome Announc.">
        <title>Draft genome sequences for three mercury-methylating, sulfate-reducing bacteria.</title>
        <authorList>
            <person name="Brown S.D."/>
            <person name="Hurt R.A.Jr."/>
            <person name="Gilmour C.C."/>
            <person name="Elias D.A."/>
        </authorList>
    </citation>
    <scope>NUCLEOTIDE SEQUENCE [LARGE SCALE GENOMIC DNA]</scope>
    <source>
        <strain evidence="2 3">DSM 2059</strain>
    </source>
</reference>
<proteinExistence type="predicted"/>
<name>S7TQ23_DESML</name>
<accession>S7TQ23</accession>
<dbReference type="EMBL" id="ATHJ01000090">
    <property type="protein sequence ID" value="EPR39307.1"/>
    <property type="molecule type" value="Genomic_DNA"/>
</dbReference>
<keyword evidence="3" id="KW-1185">Reference proteome</keyword>
<dbReference type="SUPFAM" id="SSF53335">
    <property type="entry name" value="S-adenosyl-L-methionine-dependent methyltransferases"/>
    <property type="match status" value="1"/>
</dbReference>
<dbReference type="InterPro" id="IPR013217">
    <property type="entry name" value="Methyltransf_12"/>
</dbReference>
<evidence type="ECO:0000313" key="2">
    <source>
        <dbReference type="EMBL" id="EPR39307.1"/>
    </source>
</evidence>
<organism evidence="2 3">
    <name type="scientific">Desulfococcus multivorans DSM 2059</name>
    <dbReference type="NCBI Taxonomy" id="1121405"/>
    <lineage>
        <taxon>Bacteria</taxon>
        <taxon>Pseudomonadati</taxon>
        <taxon>Thermodesulfobacteriota</taxon>
        <taxon>Desulfobacteria</taxon>
        <taxon>Desulfobacterales</taxon>
        <taxon>Desulfococcaceae</taxon>
        <taxon>Desulfococcus</taxon>
    </lineage>
</organism>
<dbReference type="Gene3D" id="3.40.50.150">
    <property type="entry name" value="Vaccinia Virus protein VP39"/>
    <property type="match status" value="1"/>
</dbReference>
<dbReference type="CDD" id="cd02440">
    <property type="entry name" value="AdoMet_MTases"/>
    <property type="match status" value="1"/>
</dbReference>
<dbReference type="RefSeq" id="WP_020877406.1">
    <property type="nucleotide sequence ID" value="NZ_ATHJ01000090.1"/>
</dbReference>
<dbReference type="Pfam" id="PF08242">
    <property type="entry name" value="Methyltransf_12"/>
    <property type="match status" value="1"/>
</dbReference>
<comment type="caution">
    <text evidence="2">The sequence shown here is derived from an EMBL/GenBank/DDBJ whole genome shotgun (WGS) entry which is preliminary data.</text>
</comment>
<keyword evidence="2" id="KW-0808">Transferase</keyword>
<gene>
    <name evidence="2" type="ORF">dsmv_2649</name>
</gene>
<dbReference type="InterPro" id="IPR029063">
    <property type="entry name" value="SAM-dependent_MTases_sf"/>
</dbReference>
<sequence>MLTQDDWFEAVCRSYSNPPVFYNGIKLPGFPSDEIQTNTTGQSGINTLKEAFIFYQDCIENFKILGMPLQKKHTLLDFGVGWGRIARFFLRELPLKNIYGIDVTEDFIEICKKTFQTENFLVTEPFPPTQLSSRKFNFIIGYSVFSHLSEKACESWMREFSRLLVPGGMVALTTRGRTFFDFCKSLKGKGHTGYLAALSNLFDDFSDARTRYDQGEFVHSNRDGVNGGGAMTADFYGETFIPEEYARSAYSELFHLEKFLFDPSRQTHPIMFFRKKSNSL</sequence>
<dbReference type="OrthoDB" id="9782855at2"/>
<dbReference type="GO" id="GO:0032259">
    <property type="term" value="P:methylation"/>
    <property type="evidence" value="ECO:0007669"/>
    <property type="project" value="UniProtKB-KW"/>
</dbReference>
<dbReference type="AlphaFoldDB" id="S7TQ23"/>
<feature type="domain" description="Methyltransferase type 12" evidence="1">
    <location>
        <begin position="76"/>
        <end position="170"/>
    </location>
</feature>
<protein>
    <submittedName>
        <fullName evidence="2">Methyltransferase type 12</fullName>
    </submittedName>
</protein>
<evidence type="ECO:0000313" key="3">
    <source>
        <dbReference type="Proteomes" id="UP000014977"/>
    </source>
</evidence>
<evidence type="ECO:0000259" key="1">
    <source>
        <dbReference type="Pfam" id="PF08242"/>
    </source>
</evidence>
<dbReference type="GO" id="GO:0008168">
    <property type="term" value="F:methyltransferase activity"/>
    <property type="evidence" value="ECO:0007669"/>
    <property type="project" value="UniProtKB-KW"/>
</dbReference>
<dbReference type="STRING" id="897.B2D07_03550"/>
<dbReference type="Proteomes" id="UP000014977">
    <property type="component" value="Unassembled WGS sequence"/>
</dbReference>
<keyword evidence="2" id="KW-0489">Methyltransferase</keyword>